<reference evidence="5 6" key="1">
    <citation type="submission" date="2019-08" db="EMBL/GenBank/DDBJ databases">
        <title>Deep-cultivation of Planctomycetes and their phenomic and genomic characterization uncovers novel biology.</title>
        <authorList>
            <person name="Wiegand S."/>
            <person name="Jogler M."/>
            <person name="Boedeker C."/>
            <person name="Pinto D."/>
            <person name="Vollmers J."/>
            <person name="Rivas-Marin E."/>
            <person name="Kohn T."/>
            <person name="Peeters S.H."/>
            <person name="Heuer A."/>
            <person name="Rast P."/>
            <person name="Oberbeckmann S."/>
            <person name="Bunk B."/>
            <person name="Jeske O."/>
            <person name="Meyerdierks A."/>
            <person name="Storesund J.E."/>
            <person name="Kallscheuer N."/>
            <person name="Luecker S."/>
            <person name="Lage O.M."/>
            <person name="Pohl T."/>
            <person name="Merkel B.J."/>
            <person name="Hornburger P."/>
            <person name="Mueller R.-W."/>
            <person name="Bruemmer F."/>
            <person name="Labrenz M."/>
            <person name="Spormann A.M."/>
            <person name="Op den Camp H."/>
            <person name="Overmann J."/>
            <person name="Amann R."/>
            <person name="Jetten M.S.M."/>
            <person name="Mascher T."/>
            <person name="Medema M.H."/>
            <person name="Devos D.P."/>
            <person name="Kaster A.-K."/>
            <person name="Ovreas L."/>
            <person name="Rohde M."/>
            <person name="Galperin M.Y."/>
            <person name="Jogler C."/>
        </authorList>
    </citation>
    <scope>NUCLEOTIDE SEQUENCE [LARGE SCALE GENOMIC DNA]</scope>
    <source>
        <strain evidence="5 6">FC18</strain>
    </source>
</reference>
<name>A0A5B9PE17_9BACT</name>
<dbReference type="InterPro" id="IPR036013">
    <property type="entry name" value="Band_7/SPFH_dom_sf"/>
</dbReference>
<evidence type="ECO:0000313" key="5">
    <source>
        <dbReference type="EMBL" id="QEG24534.1"/>
    </source>
</evidence>
<feature type="region of interest" description="Disordered" evidence="3">
    <location>
        <begin position="309"/>
        <end position="334"/>
    </location>
</feature>
<proteinExistence type="predicted"/>
<feature type="coiled-coil region" evidence="2">
    <location>
        <begin position="214"/>
        <end position="252"/>
    </location>
</feature>
<dbReference type="Proteomes" id="UP000322214">
    <property type="component" value="Chromosome"/>
</dbReference>
<dbReference type="STRING" id="980251.GCA_001642875_01115"/>
<accession>A0A5B9PE17</accession>
<dbReference type="KEGG" id="mff:MFFC18_44540"/>
<keyword evidence="6" id="KW-1185">Reference proteome</keyword>
<dbReference type="OrthoDB" id="3469168at2"/>
<dbReference type="GO" id="GO:0016020">
    <property type="term" value="C:membrane"/>
    <property type="evidence" value="ECO:0007669"/>
    <property type="project" value="UniProtKB-SubCell"/>
</dbReference>
<dbReference type="EMBL" id="CP042912">
    <property type="protein sequence ID" value="QEG24534.1"/>
    <property type="molecule type" value="Genomic_DNA"/>
</dbReference>
<comment type="subcellular location">
    <subcellularLocation>
        <location evidence="1">Membrane</location>
        <topology evidence="1">Single-pass membrane protein</topology>
    </subcellularLocation>
</comment>
<evidence type="ECO:0000313" key="6">
    <source>
        <dbReference type="Proteomes" id="UP000322214"/>
    </source>
</evidence>
<dbReference type="Gene3D" id="3.30.479.30">
    <property type="entry name" value="Band 7 domain"/>
    <property type="match status" value="1"/>
</dbReference>
<sequence length="334" mass="37547">MLGFRYLKTTPTTHVMQYKNGKLVRQGAGLSFFYFMPSSVVVQIPLASVGIPFVFNETTSDFQEATIQGDITYRVVDPEKLAAMLDHSVDYRGRYGSDDPSKLSERIIHAAQISAREFTQRNPLGELLTKSDELVATCESALKEAPAVAMLGVEIIGMSILSIGATPEMTKALQAEAREKLLQQADEAVHIRRNKAIELEREIKENELQTEIKVEEKKREVREMQLRADIAVEQQRTELVDQRVQNERKEAEARADGLRAILEPMKDVDWKTLLAASPGGINSQEMIAMAFRDLADNADKIGTLNMSPDLLNTLLQSNENEPEPPKPRPRRNRE</sequence>
<dbReference type="InterPro" id="IPR001107">
    <property type="entry name" value="Band_7"/>
</dbReference>
<feature type="domain" description="Band 7" evidence="4">
    <location>
        <begin position="17"/>
        <end position="187"/>
    </location>
</feature>
<gene>
    <name evidence="5" type="ORF">MFFC18_44540</name>
</gene>
<evidence type="ECO:0000256" key="2">
    <source>
        <dbReference type="SAM" id="Coils"/>
    </source>
</evidence>
<organism evidence="5 6">
    <name type="scientific">Mariniblastus fucicola</name>
    <dbReference type="NCBI Taxonomy" id="980251"/>
    <lineage>
        <taxon>Bacteria</taxon>
        <taxon>Pseudomonadati</taxon>
        <taxon>Planctomycetota</taxon>
        <taxon>Planctomycetia</taxon>
        <taxon>Pirellulales</taxon>
        <taxon>Pirellulaceae</taxon>
        <taxon>Mariniblastus</taxon>
    </lineage>
</organism>
<keyword evidence="2" id="KW-0175">Coiled coil</keyword>
<dbReference type="Pfam" id="PF01145">
    <property type="entry name" value="Band_7"/>
    <property type="match status" value="1"/>
</dbReference>
<dbReference type="SUPFAM" id="SSF117892">
    <property type="entry name" value="Band 7/SPFH domain"/>
    <property type="match status" value="1"/>
</dbReference>
<evidence type="ECO:0000259" key="4">
    <source>
        <dbReference type="Pfam" id="PF01145"/>
    </source>
</evidence>
<dbReference type="AlphaFoldDB" id="A0A5B9PE17"/>
<dbReference type="RefSeq" id="WP_075083892.1">
    <property type="nucleotide sequence ID" value="NZ_CP042912.1"/>
</dbReference>
<protein>
    <submittedName>
        <fullName evidence="5">SPFH domain / Band 7 family protein</fullName>
    </submittedName>
</protein>
<evidence type="ECO:0000256" key="3">
    <source>
        <dbReference type="SAM" id="MobiDB-lite"/>
    </source>
</evidence>
<evidence type="ECO:0000256" key="1">
    <source>
        <dbReference type="ARBA" id="ARBA00004167"/>
    </source>
</evidence>